<dbReference type="Pfam" id="PF05795">
    <property type="entry name" value="Plasmodium_Vir"/>
    <property type="match status" value="1"/>
</dbReference>
<accession>A0A1A8WCA6</accession>
<keyword evidence="1" id="KW-1133">Transmembrane helix</keyword>
<proteinExistence type="predicted"/>
<keyword evidence="1" id="KW-0812">Transmembrane</keyword>
<keyword evidence="1" id="KW-0472">Membrane</keyword>
<evidence type="ECO:0000256" key="1">
    <source>
        <dbReference type="SAM" id="Phobius"/>
    </source>
</evidence>
<dbReference type="EMBL" id="FLQU01000973">
    <property type="protein sequence ID" value="SBS90644.1"/>
    <property type="molecule type" value="Genomic_DNA"/>
</dbReference>
<dbReference type="Proteomes" id="UP000078560">
    <property type="component" value="Unassembled WGS sequence"/>
</dbReference>
<organism evidence="2 3">
    <name type="scientific">Plasmodium ovale curtisi</name>
    <dbReference type="NCBI Taxonomy" id="864141"/>
    <lineage>
        <taxon>Eukaryota</taxon>
        <taxon>Sar</taxon>
        <taxon>Alveolata</taxon>
        <taxon>Apicomplexa</taxon>
        <taxon>Aconoidasida</taxon>
        <taxon>Haemosporida</taxon>
        <taxon>Plasmodiidae</taxon>
        <taxon>Plasmodium</taxon>
        <taxon>Plasmodium (Plasmodium)</taxon>
    </lineage>
</organism>
<dbReference type="AlphaFoldDB" id="A0A1A8WCA6"/>
<dbReference type="InterPro" id="IPR008780">
    <property type="entry name" value="Plasmodium_Vir"/>
</dbReference>
<reference evidence="3" key="1">
    <citation type="submission" date="2016-05" db="EMBL/GenBank/DDBJ databases">
        <authorList>
            <person name="Naeem Raeece"/>
        </authorList>
    </citation>
    <scope>NUCLEOTIDE SEQUENCE [LARGE SCALE GENOMIC DNA]</scope>
</reference>
<protein>
    <submittedName>
        <fullName evidence="2">PIR Superfamily Protein</fullName>
    </submittedName>
</protein>
<evidence type="ECO:0000313" key="3">
    <source>
        <dbReference type="Proteomes" id="UP000078560"/>
    </source>
</evidence>
<sequence length="327" mass="38927">MRVENYDFFKYFVEYIKYEESIQTQWNTSGYKNGCTFDGRINSEKLNDVEVICVKFKYFYNLLFYTDFKNTSKHKEYAEYLNFWVNSQLKSNIIPPTTVKNFYDKVKLYAFSFDRNNKLEDKIYDINEEEFTNMKFLYDLYKSYYSILIITEASAGKYSCLDYSTKCARVYEEAIKKCPTDNTVFCKALYVFKGKYDEINKKESLKNCKEQELPSLPEYKAPTTERKEFQDVHLESMEAALDSSENATITYFNYIFGITGTILGILFTLLILYKYTPLRFSLFRRIIKGRKMRTNLEEAYNHELLLDNSSLEHNNSYNISYNSTLNY</sequence>
<gene>
    <name evidence="2" type="ORF">POVCU2_0062770</name>
</gene>
<evidence type="ECO:0000313" key="2">
    <source>
        <dbReference type="EMBL" id="SBS90644.1"/>
    </source>
</evidence>
<name>A0A1A8WCA6_PLAOA</name>
<feature type="transmembrane region" description="Helical" evidence="1">
    <location>
        <begin position="251"/>
        <end position="275"/>
    </location>
</feature>